<gene>
    <name evidence="1" type="ORF">J3P46_06785</name>
</gene>
<dbReference type="AlphaFoldDB" id="A0AAJ4T6J1"/>
<evidence type="ECO:0000313" key="2">
    <source>
        <dbReference type="Proteomes" id="UP000662821"/>
    </source>
</evidence>
<dbReference type="PANTHER" id="PTHR36154">
    <property type="entry name" value="DNA-BINDING TRANSCRIPTIONAL ACTIVATOR ALPA"/>
    <property type="match status" value="1"/>
</dbReference>
<protein>
    <submittedName>
        <fullName evidence="1">AlpA family transcriptional regulator</fullName>
    </submittedName>
</protein>
<evidence type="ECO:0000313" key="1">
    <source>
        <dbReference type="EMBL" id="QSX97626.1"/>
    </source>
</evidence>
<name>A0AAJ4T6J1_9BURK</name>
<dbReference type="RefSeq" id="WP_151092951.1">
    <property type="nucleotide sequence ID" value="NZ_CP071520.1"/>
</dbReference>
<dbReference type="InterPro" id="IPR052931">
    <property type="entry name" value="Prophage_regulatory_activator"/>
</dbReference>
<dbReference type="Pfam" id="PF05930">
    <property type="entry name" value="Phage_AlpA"/>
    <property type="match status" value="1"/>
</dbReference>
<dbReference type="SUPFAM" id="SSF46955">
    <property type="entry name" value="Putative DNA-binding domain"/>
    <property type="match status" value="1"/>
</dbReference>
<dbReference type="PANTHER" id="PTHR36154:SF1">
    <property type="entry name" value="DNA-BINDING TRANSCRIPTIONAL ACTIVATOR ALPA"/>
    <property type="match status" value="1"/>
</dbReference>
<reference evidence="1 2" key="1">
    <citation type="submission" date="2021-03" db="EMBL/GenBank/DDBJ databases">
        <title>Draft genome sequence of Janthinobacterium sp. strain PLB02 isolated from infected primmorphs (Lubomirskia baicalensis).</title>
        <authorList>
            <person name="Chernogor L.I."/>
            <person name="Belikov S.I."/>
            <person name="Petrushin I.S."/>
        </authorList>
    </citation>
    <scope>NUCLEOTIDE SEQUENCE [LARGE SCALE GENOMIC DNA]</scope>
    <source>
        <strain evidence="1 2">PLB02</strain>
    </source>
</reference>
<sequence length="92" mass="10179">MTTTKKFLRLPAVIEATGWSRATIWRKVKAGVLPAPIPIGPKSVAWDAEEIAQWQQRCIDASRGSLGRIEPPTEVFSRCDSSSTVLVMKTPR</sequence>
<dbReference type="Gene3D" id="1.10.238.160">
    <property type="match status" value="1"/>
</dbReference>
<dbReference type="EMBL" id="CP071520">
    <property type="protein sequence ID" value="QSX97626.1"/>
    <property type="molecule type" value="Genomic_DNA"/>
</dbReference>
<accession>A0AAJ4T6J1</accession>
<dbReference type="InterPro" id="IPR009061">
    <property type="entry name" value="DNA-bd_dom_put_sf"/>
</dbReference>
<dbReference type="Proteomes" id="UP000662821">
    <property type="component" value="Chromosome"/>
</dbReference>
<dbReference type="InterPro" id="IPR010260">
    <property type="entry name" value="AlpA"/>
</dbReference>
<proteinExistence type="predicted"/>
<organism evidence="1 2">
    <name type="scientific">Janthinobacterium lividum</name>
    <dbReference type="NCBI Taxonomy" id="29581"/>
    <lineage>
        <taxon>Bacteria</taxon>
        <taxon>Pseudomonadati</taxon>
        <taxon>Pseudomonadota</taxon>
        <taxon>Betaproteobacteria</taxon>
        <taxon>Burkholderiales</taxon>
        <taxon>Oxalobacteraceae</taxon>
        <taxon>Janthinobacterium</taxon>
    </lineage>
</organism>